<evidence type="ECO:0000313" key="3">
    <source>
        <dbReference type="Proteomes" id="UP000325313"/>
    </source>
</evidence>
<gene>
    <name evidence="2" type="ORF">PGTUg99_000636</name>
</gene>
<dbReference type="AlphaFoldDB" id="A0A5B0PSI8"/>
<dbReference type="Proteomes" id="UP000325313">
    <property type="component" value="Unassembled WGS sequence"/>
</dbReference>
<organism evidence="2 3">
    <name type="scientific">Puccinia graminis f. sp. tritici</name>
    <dbReference type="NCBI Taxonomy" id="56615"/>
    <lineage>
        <taxon>Eukaryota</taxon>
        <taxon>Fungi</taxon>
        <taxon>Dikarya</taxon>
        <taxon>Basidiomycota</taxon>
        <taxon>Pucciniomycotina</taxon>
        <taxon>Pucciniomycetes</taxon>
        <taxon>Pucciniales</taxon>
        <taxon>Pucciniaceae</taxon>
        <taxon>Puccinia</taxon>
    </lineage>
</organism>
<sequence length="285" mass="32884">MRRILVTKNTKEILEDQAEVDNANRSQDKILEDPTVDEEDTPDKEPKVPLGIHENPAAEEDDANPSQERFLRIRSSTRIRIAAKKLRYNQRQVRKKQSSQEDEDILLNADESRKRRSSLEESIHEQIDGNTRMEFGYYTKDMLKLTLGKDDPYILFVESDHWREIQGVTADKQRFRQLLLESPRLLQISATHPYFNSKIFIWDVLTKSIDANLGGELRSGSWFALNQLMCRSTDSWPYHNFQLQGVFKDQPKSPYANYPGCSPIAPPASHATPLAASFGYQKSRN</sequence>
<reference evidence="2 3" key="1">
    <citation type="submission" date="2019-05" db="EMBL/GenBank/DDBJ databases">
        <title>Emergence of the Ug99 lineage of the wheat stem rust pathogen through somatic hybridization.</title>
        <authorList>
            <person name="Li F."/>
            <person name="Upadhyaya N.M."/>
            <person name="Sperschneider J."/>
            <person name="Matny O."/>
            <person name="Nguyen-Phuc H."/>
            <person name="Mago R."/>
            <person name="Raley C."/>
            <person name="Miller M.E."/>
            <person name="Silverstein K.A.T."/>
            <person name="Henningsen E."/>
            <person name="Hirsch C.D."/>
            <person name="Visser B."/>
            <person name="Pretorius Z.A."/>
            <person name="Steffenson B.J."/>
            <person name="Schwessinger B."/>
            <person name="Dodds P.N."/>
            <person name="Figueroa M."/>
        </authorList>
    </citation>
    <scope>NUCLEOTIDE SEQUENCE [LARGE SCALE GENOMIC DNA]</scope>
    <source>
        <strain evidence="2 3">Ug99</strain>
    </source>
</reference>
<name>A0A5B0PSI8_PUCGR</name>
<protein>
    <submittedName>
        <fullName evidence="2">Uncharacterized protein</fullName>
    </submittedName>
</protein>
<proteinExistence type="predicted"/>
<comment type="caution">
    <text evidence="2">The sequence shown here is derived from an EMBL/GenBank/DDBJ whole genome shotgun (WGS) entry which is preliminary data.</text>
</comment>
<accession>A0A5B0PSI8</accession>
<evidence type="ECO:0000256" key="1">
    <source>
        <dbReference type="SAM" id="MobiDB-lite"/>
    </source>
</evidence>
<dbReference type="EMBL" id="VDEP01000321">
    <property type="protein sequence ID" value="KAA1103643.1"/>
    <property type="molecule type" value="Genomic_DNA"/>
</dbReference>
<feature type="region of interest" description="Disordered" evidence="1">
    <location>
        <begin position="16"/>
        <end position="67"/>
    </location>
</feature>
<evidence type="ECO:0000313" key="2">
    <source>
        <dbReference type="EMBL" id="KAA1103643.1"/>
    </source>
</evidence>
<feature type="region of interest" description="Disordered" evidence="1">
    <location>
        <begin position="90"/>
        <end position="109"/>
    </location>
</feature>